<keyword evidence="3" id="KW-1185">Reference proteome</keyword>
<gene>
    <name evidence="2" type="ORF">M8542_15930</name>
</gene>
<dbReference type="SMART" id="SM00530">
    <property type="entry name" value="HTH_XRE"/>
    <property type="match status" value="1"/>
</dbReference>
<evidence type="ECO:0000313" key="3">
    <source>
        <dbReference type="Proteomes" id="UP001144096"/>
    </source>
</evidence>
<dbReference type="Pfam" id="PF19054">
    <property type="entry name" value="DUF5753"/>
    <property type="match status" value="1"/>
</dbReference>
<feature type="domain" description="HTH cro/C1-type" evidence="1">
    <location>
        <begin position="17"/>
        <end position="71"/>
    </location>
</feature>
<proteinExistence type="predicted"/>
<evidence type="ECO:0000313" key="2">
    <source>
        <dbReference type="EMBL" id="MCR6484312.1"/>
    </source>
</evidence>
<dbReference type="CDD" id="cd00093">
    <property type="entry name" value="HTH_XRE"/>
    <property type="match status" value="1"/>
</dbReference>
<comment type="caution">
    <text evidence="2">The sequence shown here is derived from an EMBL/GenBank/DDBJ whole genome shotgun (WGS) entry which is preliminary data.</text>
</comment>
<accession>A0A9X2SJ16</accession>
<dbReference type="Gene3D" id="1.10.260.40">
    <property type="entry name" value="lambda repressor-like DNA-binding domains"/>
    <property type="match status" value="1"/>
</dbReference>
<dbReference type="RefSeq" id="WP_257920930.1">
    <property type="nucleotide sequence ID" value="NZ_JAMXQV010000007.1"/>
</dbReference>
<dbReference type="SUPFAM" id="SSF47413">
    <property type="entry name" value="lambda repressor-like DNA-binding domains"/>
    <property type="match status" value="1"/>
</dbReference>
<dbReference type="GO" id="GO:0003677">
    <property type="term" value="F:DNA binding"/>
    <property type="evidence" value="ECO:0007669"/>
    <property type="project" value="InterPro"/>
</dbReference>
<dbReference type="Pfam" id="PF01381">
    <property type="entry name" value="HTH_3"/>
    <property type="match status" value="1"/>
</dbReference>
<name>A0A9X2SJ16_9PSEU</name>
<organism evidence="2 3">
    <name type="scientific">Amycolatopsis iheyensis</name>
    <dbReference type="NCBI Taxonomy" id="2945988"/>
    <lineage>
        <taxon>Bacteria</taxon>
        <taxon>Bacillati</taxon>
        <taxon>Actinomycetota</taxon>
        <taxon>Actinomycetes</taxon>
        <taxon>Pseudonocardiales</taxon>
        <taxon>Pseudonocardiaceae</taxon>
        <taxon>Amycolatopsis</taxon>
    </lineage>
</organism>
<dbReference type="PROSITE" id="PS50943">
    <property type="entry name" value="HTH_CROC1"/>
    <property type="match status" value="1"/>
</dbReference>
<dbReference type="AlphaFoldDB" id="A0A9X2SJ16"/>
<evidence type="ECO:0000259" key="1">
    <source>
        <dbReference type="PROSITE" id="PS50943"/>
    </source>
</evidence>
<dbReference type="InterPro" id="IPR043917">
    <property type="entry name" value="DUF5753"/>
</dbReference>
<dbReference type="Proteomes" id="UP001144096">
    <property type="component" value="Unassembled WGS sequence"/>
</dbReference>
<protein>
    <submittedName>
        <fullName evidence="2">Helix-turn-helix transcriptional regulator</fullName>
    </submittedName>
</protein>
<dbReference type="InterPro" id="IPR010982">
    <property type="entry name" value="Lambda_DNA-bd_dom_sf"/>
</dbReference>
<sequence>MASRLATPRARALGFGLRAARDTRGFGLRQLARMVGVTPQELSHWEVGTRIPTVAQVGLLLGAMRVEPVERKRLLSLAENAREPNWVELARAPEVAAFVEYERAASTVINWEPLLVPGILQTGEYTEALFAEADGLNPGTVEDCVAIRARRRELLRGQDPLNYIVFVGEGALRGGLARPRPMSGQLTHLVSMSEWTNVSIRVLPMSLGFHPGLFGPFAILDFWNLPSIVHLEGYCGSSYLYDDREVAAYRAAAGRMRKLALSEDESRAFIQGVIADLEA</sequence>
<dbReference type="InterPro" id="IPR001387">
    <property type="entry name" value="Cro/C1-type_HTH"/>
</dbReference>
<reference evidence="2" key="1">
    <citation type="submission" date="2022-06" db="EMBL/GenBank/DDBJ databases">
        <title>Amycolatopsis iheyaensis sp. nov., a new species of the genus Amycolatopsis isolated from soil in Iheya island, Japan.</title>
        <authorList>
            <person name="Ngamcharungchit C."/>
            <person name="Kanto H."/>
            <person name="Take A."/>
            <person name="Intra B."/>
            <person name="Matsumoto A."/>
            <person name="Panbangred W."/>
            <person name="Inahashi Y."/>
        </authorList>
    </citation>
    <scope>NUCLEOTIDE SEQUENCE</scope>
    <source>
        <strain evidence="2">OK19-0408</strain>
    </source>
</reference>
<dbReference type="EMBL" id="JAMXQV010000007">
    <property type="protein sequence ID" value="MCR6484312.1"/>
    <property type="molecule type" value="Genomic_DNA"/>
</dbReference>